<evidence type="ECO:0000256" key="3">
    <source>
        <dbReference type="ARBA" id="ARBA00022691"/>
    </source>
</evidence>
<dbReference type="InterPro" id="IPR025774">
    <property type="entry name" value="PiNMT-like"/>
</dbReference>
<dbReference type="Gene3D" id="3.40.50.150">
    <property type="entry name" value="Vaccinia Virus protein VP39"/>
    <property type="match status" value="1"/>
</dbReference>
<dbReference type="SUPFAM" id="SSF53335">
    <property type="entry name" value="S-adenosyl-L-methionine-dependent methyltransferases"/>
    <property type="match status" value="1"/>
</dbReference>
<evidence type="ECO:0000313" key="5">
    <source>
        <dbReference type="EMBL" id="KAK0513368.1"/>
    </source>
</evidence>
<keyword evidence="2 4" id="KW-0808">Transferase</keyword>
<evidence type="ECO:0000256" key="4">
    <source>
        <dbReference type="PROSITE-ProRule" id="PRU00914"/>
    </source>
</evidence>
<dbReference type="PROSITE" id="PS51581">
    <property type="entry name" value="SAM_GTMT"/>
    <property type="match status" value="1"/>
</dbReference>
<feature type="region of interest" description="SAM motif III" evidence="4">
    <location>
        <begin position="212"/>
        <end position="221"/>
    </location>
</feature>
<protein>
    <submittedName>
        <fullName evidence="5">Uncharacterized protein</fullName>
    </submittedName>
</protein>
<name>A0AA39R4V9_9LECA</name>
<evidence type="ECO:0000256" key="2">
    <source>
        <dbReference type="ARBA" id="ARBA00022679"/>
    </source>
</evidence>
<dbReference type="CDD" id="cd02440">
    <property type="entry name" value="AdoMet_MTases"/>
    <property type="match status" value="1"/>
</dbReference>
<dbReference type="EMBL" id="JAFEKC020000008">
    <property type="protein sequence ID" value="KAK0513368.1"/>
    <property type="molecule type" value="Genomic_DNA"/>
</dbReference>
<dbReference type="GO" id="GO:0032259">
    <property type="term" value="P:methylation"/>
    <property type="evidence" value="ECO:0007669"/>
    <property type="project" value="UniProtKB-UniRule"/>
</dbReference>
<dbReference type="AlphaFoldDB" id="A0AA39R4V9"/>
<dbReference type="Pfam" id="PF02353">
    <property type="entry name" value="CMAS"/>
    <property type="match status" value="1"/>
</dbReference>
<dbReference type="InterPro" id="IPR050447">
    <property type="entry name" value="Erg6_SMT_methyltransf"/>
</dbReference>
<keyword evidence="3 4" id="KW-0949">S-adenosyl-L-methionine</keyword>
<organism evidence="5 6">
    <name type="scientific">Cladonia borealis</name>
    <dbReference type="NCBI Taxonomy" id="184061"/>
    <lineage>
        <taxon>Eukaryota</taxon>
        <taxon>Fungi</taxon>
        <taxon>Dikarya</taxon>
        <taxon>Ascomycota</taxon>
        <taxon>Pezizomycotina</taxon>
        <taxon>Lecanoromycetes</taxon>
        <taxon>OSLEUM clade</taxon>
        <taxon>Lecanoromycetidae</taxon>
        <taxon>Lecanorales</taxon>
        <taxon>Lecanorineae</taxon>
        <taxon>Cladoniaceae</taxon>
        <taxon>Cladonia</taxon>
    </lineage>
</organism>
<reference evidence="5" key="1">
    <citation type="submission" date="2023-03" db="EMBL/GenBank/DDBJ databases">
        <title>Complete genome of Cladonia borealis.</title>
        <authorList>
            <person name="Park H."/>
        </authorList>
    </citation>
    <scope>NUCLEOTIDE SEQUENCE</scope>
    <source>
        <strain evidence="5">ANT050790</strain>
    </source>
</reference>
<comment type="caution">
    <text evidence="4">Lacks conserved residue(s) required for the propagation of feature annotation.</text>
</comment>
<accession>A0AA39R4V9</accession>
<comment type="similarity">
    <text evidence="4">Belongs to the class I-like SAM-binding methyltransferase superfamily. gTMT family.</text>
</comment>
<evidence type="ECO:0000256" key="1">
    <source>
        <dbReference type="ARBA" id="ARBA00022603"/>
    </source>
</evidence>
<feature type="region of interest" description="SAM motif I" evidence="4">
    <location>
        <begin position="101"/>
        <end position="110"/>
    </location>
</feature>
<gene>
    <name evidence="5" type="ORF">JMJ35_004354</name>
</gene>
<keyword evidence="1 4" id="KW-0489">Methyltransferase</keyword>
<dbReference type="PANTHER" id="PTHR44068">
    <property type="entry name" value="ZGC:194242"/>
    <property type="match status" value="1"/>
</dbReference>
<dbReference type="GO" id="GO:0008168">
    <property type="term" value="F:methyltransferase activity"/>
    <property type="evidence" value="ECO:0007669"/>
    <property type="project" value="UniProtKB-KW"/>
</dbReference>
<dbReference type="PANTHER" id="PTHR44068:SF11">
    <property type="entry name" value="GERANYL DIPHOSPHATE 2-C-METHYLTRANSFERASE"/>
    <property type="match status" value="1"/>
</dbReference>
<keyword evidence="6" id="KW-1185">Reference proteome</keyword>
<sequence length="349" mass="38864">MDGQSVAPESKPSTPSILKNEAHDISKDYEIPAPLPSTSMSALKERIKSHYELCSDYYYSLWGEHIHHGYFLHPEDSKEIAQIRLIELLLDISKLPHGNSVLDVGCGIGGTTRYLAAKTACSVTGITISGQQVRIARDLTAKEAGPGQVTKDESAPLKLNNGMVRFIELDAERMGEFFTNEPNRTTFDAVWISEAMSHLPDKMLFFQNADLLLNQGGKLVVADWFKAEGMTDSELEADIRPIEGELVLLTTMYALTDADGMLLPPLCTQSEYVQYAKDAGLQVHTQPFDISKEVSKTWDISWSLIQSPALWALAFSHGRDGIAFFQAFRAMRRGYANGTFRYAVMVFQK</sequence>
<proteinExistence type="inferred from homology"/>
<dbReference type="InterPro" id="IPR029063">
    <property type="entry name" value="SAM-dependent_MTases_sf"/>
</dbReference>
<dbReference type="Proteomes" id="UP001166286">
    <property type="component" value="Unassembled WGS sequence"/>
</dbReference>
<evidence type="ECO:0000313" key="6">
    <source>
        <dbReference type="Proteomes" id="UP001166286"/>
    </source>
</evidence>
<comment type="caution">
    <text evidence="5">The sequence shown here is derived from an EMBL/GenBank/DDBJ whole genome shotgun (WGS) entry which is preliminary data.</text>
</comment>